<reference evidence="2 3" key="1">
    <citation type="submission" date="2016-11" db="EMBL/GenBank/DDBJ databases">
        <authorList>
            <person name="Jaros S."/>
            <person name="Januszkiewicz K."/>
            <person name="Wedrychowicz H."/>
        </authorList>
    </citation>
    <scope>NUCLEOTIDE SEQUENCE [LARGE SCALE GENOMIC DNA]</scope>
    <source>
        <strain evidence="2 3">DSM 15930</strain>
    </source>
</reference>
<protein>
    <submittedName>
        <fullName evidence="2">Unsaturated rhamnogalacturonyl hydrolase</fullName>
    </submittedName>
</protein>
<dbReference type="RefSeq" id="WP_073282501.1">
    <property type="nucleotide sequence ID" value="NZ_FRCP01000005.1"/>
</dbReference>
<keyword evidence="1 2" id="KW-0378">Hydrolase</keyword>
<dbReference type="SUPFAM" id="SSF48208">
    <property type="entry name" value="Six-hairpin glycosidases"/>
    <property type="match status" value="1"/>
</dbReference>
<proteinExistence type="predicted"/>
<organism evidence="2 3">
    <name type="scientific">Anaerosporobacter mobilis DSM 15930</name>
    <dbReference type="NCBI Taxonomy" id="1120996"/>
    <lineage>
        <taxon>Bacteria</taxon>
        <taxon>Bacillati</taxon>
        <taxon>Bacillota</taxon>
        <taxon>Clostridia</taxon>
        <taxon>Lachnospirales</taxon>
        <taxon>Lachnospiraceae</taxon>
        <taxon>Anaerosporobacter</taxon>
    </lineage>
</organism>
<dbReference type="GO" id="GO:0016787">
    <property type="term" value="F:hydrolase activity"/>
    <property type="evidence" value="ECO:0007669"/>
    <property type="project" value="UniProtKB-KW"/>
</dbReference>
<evidence type="ECO:0000256" key="1">
    <source>
        <dbReference type="ARBA" id="ARBA00022801"/>
    </source>
</evidence>
<dbReference type="EMBL" id="FRCP01000005">
    <property type="protein sequence ID" value="SHM02032.1"/>
    <property type="molecule type" value="Genomic_DNA"/>
</dbReference>
<dbReference type="AlphaFoldDB" id="A0A1M7FD62"/>
<dbReference type="Gene3D" id="1.50.10.10">
    <property type="match status" value="1"/>
</dbReference>
<evidence type="ECO:0000313" key="2">
    <source>
        <dbReference type="EMBL" id="SHM02032.1"/>
    </source>
</evidence>
<dbReference type="OrthoDB" id="6381507at2"/>
<dbReference type="InterPro" id="IPR052043">
    <property type="entry name" value="PolySaccharide_Degr_Enz"/>
</dbReference>
<dbReference type="PANTHER" id="PTHR33886">
    <property type="entry name" value="UNSATURATED RHAMNOGALACTURONAN HYDROLASE (EUROFUNG)"/>
    <property type="match status" value="1"/>
</dbReference>
<keyword evidence="3" id="KW-1185">Reference proteome</keyword>
<dbReference type="InterPro" id="IPR010905">
    <property type="entry name" value="Glyco_hydro_88"/>
</dbReference>
<dbReference type="InterPro" id="IPR008928">
    <property type="entry name" value="6-hairpin_glycosidase_sf"/>
</dbReference>
<dbReference type="PANTHER" id="PTHR33886:SF8">
    <property type="entry name" value="UNSATURATED RHAMNOGALACTURONAN HYDROLASE (EUROFUNG)"/>
    <property type="match status" value="1"/>
</dbReference>
<dbReference type="Proteomes" id="UP000184038">
    <property type="component" value="Unassembled WGS sequence"/>
</dbReference>
<dbReference type="GO" id="GO:0005975">
    <property type="term" value="P:carbohydrate metabolic process"/>
    <property type="evidence" value="ECO:0007669"/>
    <property type="project" value="InterPro"/>
</dbReference>
<accession>A0A1M7FD62</accession>
<name>A0A1M7FD62_9FIRM</name>
<gene>
    <name evidence="2" type="ORF">SAMN02746066_00568</name>
</gene>
<dbReference type="InterPro" id="IPR012341">
    <property type="entry name" value="6hp_glycosidase-like_sf"/>
</dbReference>
<dbReference type="Pfam" id="PF07470">
    <property type="entry name" value="Glyco_hydro_88"/>
    <property type="match status" value="1"/>
</dbReference>
<dbReference type="STRING" id="1120996.SAMN02746066_00568"/>
<sequence>MQVMNYIKEYLSNYHNYKEYWNYEDGCILIGCKQMYEATKDEFYKKFITDYVDSFVTEDGTIVNYEKDKNSLDSMNAGKIFFFLYKETKEDKYYRAIEYIMKQLRSQPRTESGNFWHKKIYPNQIWLDGLYMALPFYMEYETVFNKKENYSDIIKQYTNVRKYIFDDKKQLYYHAYDESRSQEWADKETGLSKSFWLRSMGWYLMSLIDTIDVMSIEIFEAFKTLEGLFKEAVKGILQYQDKDNKMFYQIIDRSDVEGNYTETSGSSMIAYAILKGCRLGVLSEEKYKKRAEEILASVIANKLATKDGTSVLTDICLSAGLGPDNQRDGSTEYYLSEEVTVDDPKGVGPFMMAYALSLMTK</sequence>
<evidence type="ECO:0000313" key="3">
    <source>
        <dbReference type="Proteomes" id="UP000184038"/>
    </source>
</evidence>